<dbReference type="Proteomes" id="UP000235145">
    <property type="component" value="Unassembled WGS sequence"/>
</dbReference>
<accession>A0A9R1WRH8</accession>
<dbReference type="EMBL" id="NBSK02000009">
    <property type="protein sequence ID" value="KAJ0184809.1"/>
    <property type="molecule type" value="Genomic_DNA"/>
</dbReference>
<dbReference type="Pfam" id="PF14223">
    <property type="entry name" value="Retrotran_gag_2"/>
    <property type="match status" value="1"/>
</dbReference>
<evidence type="ECO:0000313" key="1">
    <source>
        <dbReference type="EMBL" id="KAJ0184809.1"/>
    </source>
</evidence>
<keyword evidence="2" id="KW-1185">Reference proteome</keyword>
<dbReference type="AlphaFoldDB" id="A0A9R1WRH8"/>
<dbReference type="PANTHER" id="PTHR47481">
    <property type="match status" value="1"/>
</dbReference>
<organism evidence="1 2">
    <name type="scientific">Lactuca sativa</name>
    <name type="common">Garden lettuce</name>
    <dbReference type="NCBI Taxonomy" id="4236"/>
    <lineage>
        <taxon>Eukaryota</taxon>
        <taxon>Viridiplantae</taxon>
        <taxon>Streptophyta</taxon>
        <taxon>Embryophyta</taxon>
        <taxon>Tracheophyta</taxon>
        <taxon>Spermatophyta</taxon>
        <taxon>Magnoliopsida</taxon>
        <taxon>eudicotyledons</taxon>
        <taxon>Gunneridae</taxon>
        <taxon>Pentapetalae</taxon>
        <taxon>asterids</taxon>
        <taxon>campanulids</taxon>
        <taxon>Asterales</taxon>
        <taxon>Asteraceae</taxon>
        <taxon>Cichorioideae</taxon>
        <taxon>Cichorieae</taxon>
        <taxon>Lactucinae</taxon>
        <taxon>Lactuca</taxon>
    </lineage>
</organism>
<sequence>MIGIPIYEASLAIAIDMSPTILVAPATIGPGKSVIDLCFYGSSLLDRALALVARGRPLKKLFKPKLGCMMRLKAQLQTLTKGSMSMMEYIERKRSVADFLAANSHIVSDEDLIGHILTELDLSYGAFTTAFMMKTENLSIDDLVGFLLQEETRLEQEHVRLASVRQITTALTRSTSSSLSRNYDPQRRCPICQLCNKQGHKTIDCWQRVNQTDFLSLAQSPKSATSNLYGPTQPPVDCNGNHLSIFHAGSSYLPNLKLSSVFIVPDLTKNLLSVSKLTKNNNVYMEFWPKHCNVKIFLGQTIL</sequence>
<evidence type="ECO:0000313" key="2">
    <source>
        <dbReference type="Proteomes" id="UP000235145"/>
    </source>
</evidence>
<reference evidence="1 2" key="1">
    <citation type="journal article" date="2017" name="Nat. Commun.">
        <title>Genome assembly with in vitro proximity ligation data and whole-genome triplication in lettuce.</title>
        <authorList>
            <person name="Reyes-Chin-Wo S."/>
            <person name="Wang Z."/>
            <person name="Yang X."/>
            <person name="Kozik A."/>
            <person name="Arikit S."/>
            <person name="Song C."/>
            <person name="Xia L."/>
            <person name="Froenicke L."/>
            <person name="Lavelle D.O."/>
            <person name="Truco M.J."/>
            <person name="Xia R."/>
            <person name="Zhu S."/>
            <person name="Xu C."/>
            <person name="Xu H."/>
            <person name="Xu X."/>
            <person name="Cox K."/>
            <person name="Korf I."/>
            <person name="Meyers B.C."/>
            <person name="Michelmore R.W."/>
        </authorList>
    </citation>
    <scope>NUCLEOTIDE SEQUENCE [LARGE SCALE GENOMIC DNA]</scope>
    <source>
        <strain evidence="2">cv. Salinas</strain>
        <tissue evidence="1">Seedlings</tissue>
    </source>
</reference>
<name>A0A9R1WRH8_LACSA</name>
<comment type="caution">
    <text evidence="1">The sequence shown here is derived from an EMBL/GenBank/DDBJ whole genome shotgun (WGS) entry which is preliminary data.</text>
</comment>
<gene>
    <name evidence="1" type="ORF">LSAT_V11C900481040</name>
</gene>
<protein>
    <recommendedName>
        <fullName evidence="3">CCHC-type domain-containing protein</fullName>
    </recommendedName>
</protein>
<evidence type="ECO:0008006" key="3">
    <source>
        <dbReference type="Google" id="ProtNLM"/>
    </source>
</evidence>
<proteinExistence type="predicted"/>
<dbReference type="PANTHER" id="PTHR47481:SF28">
    <property type="entry name" value="RETROTRANSPOSON COPIA-LIKE N-TERMINAL DOMAIN-CONTAINING PROTEIN"/>
    <property type="match status" value="1"/>
</dbReference>